<dbReference type="InterPro" id="IPR036652">
    <property type="entry name" value="YjeF_N_dom_sf"/>
</dbReference>
<evidence type="ECO:0000259" key="20">
    <source>
        <dbReference type="PROSITE" id="PS51383"/>
    </source>
</evidence>
<evidence type="ECO:0000256" key="3">
    <source>
        <dbReference type="ARBA" id="ARBA00006001"/>
    </source>
</evidence>
<evidence type="ECO:0000256" key="7">
    <source>
        <dbReference type="ARBA" id="ARBA00022840"/>
    </source>
</evidence>
<comment type="function">
    <text evidence="18">Catalyzes the epimerization of the S- and R-forms of NAD(P)HX, a damaged form of NAD(P)H that is a result of enzymatic or heat-dependent hydration. This is a prerequisite for the S-specific NAD(P)H-hydrate dehydratase to allow the repair of both epimers of NAD(P)HX.</text>
</comment>
<keyword evidence="9 18" id="KW-0630">Potassium</keyword>
<feature type="binding site" evidence="17">
    <location>
        <position position="423"/>
    </location>
    <ligand>
        <name>(6S)-NADPHX</name>
        <dbReference type="ChEBI" id="CHEBI:64076"/>
    </ligand>
</feature>
<dbReference type="Gene3D" id="3.40.1190.20">
    <property type="match status" value="1"/>
</dbReference>
<evidence type="ECO:0000256" key="8">
    <source>
        <dbReference type="ARBA" id="ARBA00022857"/>
    </source>
</evidence>
<sequence>MIEAFTAAQVRAAEEPLLARGAPLMERAAFALATVVVQDLRRGRRGGSDGGAPARRLAGARAVLLVGSGNNGGDALFAGAYLARRGVAVQAVCTSGRPHADGLSALRRAGGRVLDLTAPAELARWSHVVDTVLAADVVLDGLVGIGATGALRGVAGDLVAALADELAGRAARAGSRAGLPWVVAVDTPSGIGVDDGSVPGPVLPADRTVTFGAHKPGLLLPPATHLAGVVTLVDLDLDLGLAGVGGAGSGPIEPVGPVGAAVRRLERADVARLWPVPGSTDQKYTRGVLGVVAGTPTFPGAAVLAVSAAVRAGVGMVRYRGPDDVARVVVSARPEAVPAEGRVQAWALGSGVPAAEERAALRDGGGVRSAEAGQHERIRYALAVACGVLAEDVAGPRVPAVVDAGALSLLPERCPPSVVLTPHAGELAGLLRARGDEVDREDVEARPLRWARRAHDLTGATVLLKGSATVVVGPEVTWSQADGPAWLATAGSGDVLTGLLGALLAAHGERVVHEPGAAAELAAAAALVHGLAGTRANPGGPVAALDVAEALPGVVAALLHEGDGTRHRR</sequence>
<dbReference type="EC" id="5.1.99.6" evidence="19"/>
<dbReference type="PROSITE" id="PS01050">
    <property type="entry name" value="YJEF_C_2"/>
    <property type="match status" value="1"/>
</dbReference>
<evidence type="ECO:0000256" key="4">
    <source>
        <dbReference type="ARBA" id="ARBA00009524"/>
    </source>
</evidence>
<comment type="similarity">
    <text evidence="3 19">In the N-terminal section; belongs to the NnrE/AIBP family.</text>
</comment>
<feature type="binding site" evidence="18">
    <location>
        <position position="189"/>
    </location>
    <ligand>
        <name>K(+)</name>
        <dbReference type="ChEBI" id="CHEBI:29103"/>
    </ligand>
</feature>
<protein>
    <recommendedName>
        <fullName evidence="19">Bifunctional NAD(P)H-hydrate repair enzyme</fullName>
    </recommendedName>
    <alternativeName>
        <fullName evidence="19">Nicotinamide nucleotide repair protein</fullName>
    </alternativeName>
    <domain>
        <recommendedName>
            <fullName evidence="19">ADP-dependent (S)-NAD(P)H-hydrate dehydratase</fullName>
            <ecNumber evidence="19">4.2.1.136</ecNumber>
        </recommendedName>
        <alternativeName>
            <fullName evidence="19">ADP-dependent NAD(P)HX dehydratase</fullName>
        </alternativeName>
    </domain>
    <domain>
        <recommendedName>
            <fullName evidence="19">NAD(P)H-hydrate epimerase</fullName>
            <ecNumber evidence="19">5.1.99.6</ecNumber>
        </recommendedName>
    </domain>
</protein>
<dbReference type="PROSITE" id="PS51383">
    <property type="entry name" value="YJEF_C_3"/>
    <property type="match status" value="1"/>
</dbReference>
<comment type="function">
    <text evidence="14 19">Bifunctional enzyme that catalyzes the epimerization of the S- and R-forms of NAD(P)HX and the dehydration of the S-form of NAD(P)HX at the expense of ADP, which is converted to AMP. This allows the repair of both epimers of NAD(P)HX, a damaged form of NAD(P)H that is a result of enzymatic or heat-dependent hydration.</text>
</comment>
<feature type="binding site" evidence="18">
    <location>
        <position position="71"/>
    </location>
    <ligand>
        <name>K(+)</name>
        <dbReference type="ChEBI" id="CHEBI:29103"/>
    </ligand>
</feature>
<dbReference type="SUPFAM" id="SSF53613">
    <property type="entry name" value="Ribokinase-like"/>
    <property type="match status" value="1"/>
</dbReference>
<dbReference type="PROSITE" id="PS51385">
    <property type="entry name" value="YJEF_N"/>
    <property type="match status" value="1"/>
</dbReference>
<evidence type="ECO:0000256" key="5">
    <source>
        <dbReference type="ARBA" id="ARBA00022723"/>
    </source>
</evidence>
<evidence type="ECO:0000256" key="16">
    <source>
        <dbReference type="ARBA" id="ARBA00049209"/>
    </source>
</evidence>
<keyword evidence="7 17" id="KW-0067">ATP-binding</keyword>
<evidence type="ECO:0000259" key="21">
    <source>
        <dbReference type="PROSITE" id="PS51385"/>
    </source>
</evidence>
<evidence type="ECO:0000313" key="23">
    <source>
        <dbReference type="Proteomes" id="UP000698059"/>
    </source>
</evidence>
<gene>
    <name evidence="17" type="primary">nnrD</name>
    <name evidence="18" type="synonym">nnrE</name>
    <name evidence="22" type="ORF">JOD49_001197</name>
</gene>
<comment type="subunit">
    <text evidence="17">Homotetramer.</text>
</comment>
<dbReference type="Gene3D" id="3.40.50.10260">
    <property type="entry name" value="YjeF N-terminal domain"/>
    <property type="match status" value="1"/>
</dbReference>
<comment type="similarity">
    <text evidence="4 19">In the C-terminal section; belongs to the NnrD/CARKD family.</text>
</comment>
<comment type="function">
    <text evidence="17">Catalyzes the dehydration of the S-form of NAD(P)HX at the expense of ADP, which is converted to AMP. Together with NAD(P)HX epimerase, which catalyzes the epimerization of the S- and R-forms, the enzyme allows the repair of both epimers of NAD(P)HX, a damaged form of NAD(P)H that is a result of enzymatic or heat-dependent hydration.</text>
</comment>
<dbReference type="InterPro" id="IPR029056">
    <property type="entry name" value="Ribokinase-like"/>
</dbReference>
<dbReference type="HAMAP" id="MF_01965">
    <property type="entry name" value="NADHX_dehydratase"/>
    <property type="match status" value="1"/>
</dbReference>
<feature type="binding site" evidence="17">
    <location>
        <position position="301"/>
    </location>
    <ligand>
        <name>(6S)-NADPHX</name>
        <dbReference type="ChEBI" id="CHEBI:64076"/>
    </ligand>
</feature>
<comment type="caution">
    <text evidence="18">Lacks conserved residue(s) required for the propagation of feature annotation.</text>
</comment>
<evidence type="ECO:0000256" key="18">
    <source>
        <dbReference type="HAMAP-Rule" id="MF_01966"/>
    </source>
</evidence>
<evidence type="ECO:0000256" key="11">
    <source>
        <dbReference type="ARBA" id="ARBA00023235"/>
    </source>
</evidence>
<evidence type="ECO:0000256" key="2">
    <source>
        <dbReference type="ARBA" id="ARBA00000909"/>
    </source>
</evidence>
<evidence type="ECO:0000256" key="10">
    <source>
        <dbReference type="ARBA" id="ARBA00023027"/>
    </source>
</evidence>
<dbReference type="InterPro" id="IPR030677">
    <property type="entry name" value="Nnr"/>
</dbReference>
<evidence type="ECO:0000256" key="15">
    <source>
        <dbReference type="ARBA" id="ARBA00048238"/>
    </source>
</evidence>
<feature type="binding site" evidence="18">
    <location>
        <position position="186"/>
    </location>
    <ligand>
        <name>(6S)-NADPHX</name>
        <dbReference type="ChEBI" id="CHEBI:64076"/>
    </ligand>
</feature>
<dbReference type="CDD" id="cd01171">
    <property type="entry name" value="YXKO-related"/>
    <property type="match status" value="1"/>
</dbReference>
<feature type="domain" description="YjeF C-terminal" evidence="20">
    <location>
        <begin position="266"/>
        <end position="558"/>
    </location>
</feature>
<comment type="similarity">
    <text evidence="17">Belongs to the NnrD/CARKD family.</text>
</comment>
<dbReference type="PANTHER" id="PTHR12592:SF0">
    <property type="entry name" value="ATP-DEPENDENT (S)-NAD(P)H-HYDRATE DEHYDRATASE"/>
    <property type="match status" value="1"/>
</dbReference>
<evidence type="ECO:0000256" key="9">
    <source>
        <dbReference type="ARBA" id="ARBA00022958"/>
    </source>
</evidence>
<comment type="caution">
    <text evidence="22">The sequence shown here is derived from an EMBL/GenBank/DDBJ whole genome shotgun (WGS) entry which is preliminary data.</text>
</comment>
<feature type="binding site" evidence="18">
    <location>
        <begin position="144"/>
        <end position="150"/>
    </location>
    <ligand>
        <name>(6S)-NADPHX</name>
        <dbReference type="ChEBI" id="CHEBI:64076"/>
    </ligand>
</feature>
<keyword evidence="10 17" id="KW-0520">NAD</keyword>
<feature type="domain" description="YjeF N-terminal" evidence="21">
    <location>
        <begin position="5"/>
        <end position="243"/>
    </location>
</feature>
<feature type="binding site" evidence="17">
    <location>
        <begin position="465"/>
        <end position="469"/>
    </location>
    <ligand>
        <name>AMP</name>
        <dbReference type="ChEBI" id="CHEBI:456215"/>
    </ligand>
</feature>
<dbReference type="EMBL" id="JAFBBO010000001">
    <property type="protein sequence ID" value="MBM7478277.1"/>
    <property type="molecule type" value="Genomic_DNA"/>
</dbReference>
<feature type="binding site" evidence="17">
    <location>
        <position position="494"/>
    </location>
    <ligand>
        <name>(6S)-NADPHX</name>
        <dbReference type="ChEBI" id="CHEBI:64076"/>
    </ligand>
</feature>
<dbReference type="Pfam" id="PF01256">
    <property type="entry name" value="Carb_kinase"/>
    <property type="match status" value="1"/>
</dbReference>
<evidence type="ECO:0000256" key="17">
    <source>
        <dbReference type="HAMAP-Rule" id="MF_01965"/>
    </source>
</evidence>
<keyword evidence="8 17" id="KW-0521">NADP</keyword>
<dbReference type="InterPro" id="IPR017953">
    <property type="entry name" value="Carbohydrate_kinase_pred_CS"/>
</dbReference>
<dbReference type="InterPro" id="IPR000631">
    <property type="entry name" value="CARKD"/>
</dbReference>
<comment type="similarity">
    <text evidence="18">Belongs to the NnrE/AIBP family.</text>
</comment>
<comment type="catalytic activity">
    <reaction evidence="15 17 19">
        <text>(6S)-NADHX + ADP = AMP + phosphate + NADH + H(+)</text>
        <dbReference type="Rhea" id="RHEA:32223"/>
        <dbReference type="ChEBI" id="CHEBI:15378"/>
        <dbReference type="ChEBI" id="CHEBI:43474"/>
        <dbReference type="ChEBI" id="CHEBI:57945"/>
        <dbReference type="ChEBI" id="CHEBI:64074"/>
        <dbReference type="ChEBI" id="CHEBI:456215"/>
        <dbReference type="ChEBI" id="CHEBI:456216"/>
        <dbReference type="EC" id="4.2.1.136"/>
    </reaction>
</comment>
<accession>A0ABS2LD78</accession>
<evidence type="ECO:0000256" key="12">
    <source>
        <dbReference type="ARBA" id="ARBA00023239"/>
    </source>
</evidence>
<comment type="catalytic activity">
    <reaction evidence="2 18 19">
        <text>(6R)-NADPHX = (6S)-NADPHX</text>
        <dbReference type="Rhea" id="RHEA:32227"/>
        <dbReference type="ChEBI" id="CHEBI:64076"/>
        <dbReference type="ChEBI" id="CHEBI:64077"/>
        <dbReference type="EC" id="5.1.99.6"/>
    </reaction>
</comment>
<feature type="binding site" evidence="18">
    <location>
        <position position="140"/>
    </location>
    <ligand>
        <name>K(+)</name>
        <dbReference type="ChEBI" id="CHEBI:29103"/>
    </ligand>
</feature>
<evidence type="ECO:0000256" key="19">
    <source>
        <dbReference type="PIRNR" id="PIRNR017184"/>
    </source>
</evidence>
<dbReference type="InterPro" id="IPR004443">
    <property type="entry name" value="YjeF_N_dom"/>
</dbReference>
<keyword evidence="23" id="KW-1185">Reference proteome</keyword>
<proteinExistence type="inferred from homology"/>
<evidence type="ECO:0000313" key="22">
    <source>
        <dbReference type="EMBL" id="MBM7478277.1"/>
    </source>
</evidence>
<comment type="catalytic activity">
    <reaction evidence="16 17 19">
        <text>(6S)-NADPHX + ADP = AMP + phosphate + NADPH + H(+)</text>
        <dbReference type="Rhea" id="RHEA:32235"/>
        <dbReference type="ChEBI" id="CHEBI:15378"/>
        <dbReference type="ChEBI" id="CHEBI:43474"/>
        <dbReference type="ChEBI" id="CHEBI:57783"/>
        <dbReference type="ChEBI" id="CHEBI:64076"/>
        <dbReference type="ChEBI" id="CHEBI:456215"/>
        <dbReference type="ChEBI" id="CHEBI:456216"/>
        <dbReference type="EC" id="4.2.1.136"/>
    </reaction>
</comment>
<dbReference type="EC" id="4.2.1.136" evidence="19"/>
<name>A0ABS2LD78_9CELL</name>
<comment type="catalytic activity">
    <reaction evidence="1 18 19">
        <text>(6R)-NADHX = (6S)-NADHX</text>
        <dbReference type="Rhea" id="RHEA:32215"/>
        <dbReference type="ChEBI" id="CHEBI:64074"/>
        <dbReference type="ChEBI" id="CHEBI:64075"/>
        <dbReference type="EC" id="5.1.99.6"/>
    </reaction>
</comment>
<dbReference type="Proteomes" id="UP000698059">
    <property type="component" value="Unassembled WGS sequence"/>
</dbReference>
<feature type="binding site" evidence="17">
    <location>
        <position position="493"/>
    </location>
    <ligand>
        <name>AMP</name>
        <dbReference type="ChEBI" id="CHEBI:456215"/>
    </ligand>
</feature>
<keyword evidence="6 17" id="KW-0547">Nucleotide-binding</keyword>
<dbReference type="PANTHER" id="PTHR12592">
    <property type="entry name" value="ATP-DEPENDENT (S)-NAD(P)H-HYDRATE DEHYDRATASE FAMILY MEMBER"/>
    <property type="match status" value="1"/>
</dbReference>
<keyword evidence="12 17" id="KW-0456">Lyase</keyword>
<dbReference type="HAMAP" id="MF_01966">
    <property type="entry name" value="NADHX_epimerase"/>
    <property type="match status" value="1"/>
</dbReference>
<dbReference type="Pfam" id="PF03853">
    <property type="entry name" value="YjeF_N"/>
    <property type="match status" value="1"/>
</dbReference>
<evidence type="ECO:0000256" key="6">
    <source>
        <dbReference type="ARBA" id="ARBA00022741"/>
    </source>
</evidence>
<feature type="binding site" evidence="18">
    <location>
        <begin position="70"/>
        <end position="74"/>
    </location>
    <ligand>
        <name>(6S)-NADPHX</name>
        <dbReference type="ChEBI" id="CHEBI:64076"/>
    </ligand>
</feature>
<keyword evidence="11 18" id="KW-0413">Isomerase</keyword>
<dbReference type="SUPFAM" id="SSF64153">
    <property type="entry name" value="YjeF N-terminal domain-like"/>
    <property type="match status" value="1"/>
</dbReference>
<evidence type="ECO:0000256" key="14">
    <source>
        <dbReference type="ARBA" id="ARBA00025153"/>
    </source>
</evidence>
<organism evidence="22 23">
    <name type="scientific">Oerskovia jenensis</name>
    <dbReference type="NCBI Taxonomy" id="162169"/>
    <lineage>
        <taxon>Bacteria</taxon>
        <taxon>Bacillati</taxon>
        <taxon>Actinomycetota</taxon>
        <taxon>Actinomycetes</taxon>
        <taxon>Micrococcales</taxon>
        <taxon>Cellulomonadaceae</taxon>
        <taxon>Oerskovia</taxon>
    </lineage>
</organism>
<feature type="binding site" evidence="17">
    <location>
        <position position="366"/>
    </location>
    <ligand>
        <name>(6S)-NADPHX</name>
        <dbReference type="ChEBI" id="CHEBI:64076"/>
    </ligand>
</feature>
<comment type="cofactor">
    <cofactor evidence="17">
        <name>Mg(2+)</name>
        <dbReference type="ChEBI" id="CHEBI:18420"/>
    </cofactor>
</comment>
<reference evidence="22 23" key="1">
    <citation type="submission" date="2021-01" db="EMBL/GenBank/DDBJ databases">
        <title>Sequencing the genomes of 1000 actinobacteria strains.</title>
        <authorList>
            <person name="Klenk H.-P."/>
        </authorList>
    </citation>
    <scope>NUCLEOTIDE SEQUENCE [LARGE SCALE GENOMIC DNA]</scope>
    <source>
        <strain evidence="22 23">DSM 46000</strain>
    </source>
</reference>
<keyword evidence="13" id="KW-0511">Multifunctional enzyme</keyword>
<comment type="cofactor">
    <cofactor evidence="18 19">
        <name>K(+)</name>
        <dbReference type="ChEBI" id="CHEBI:29103"/>
    </cofactor>
    <text evidence="18 19">Binds 1 potassium ion per subunit.</text>
</comment>
<evidence type="ECO:0000256" key="1">
    <source>
        <dbReference type="ARBA" id="ARBA00000013"/>
    </source>
</evidence>
<keyword evidence="5 18" id="KW-0479">Metal-binding</keyword>
<evidence type="ECO:0000256" key="13">
    <source>
        <dbReference type="ARBA" id="ARBA00023268"/>
    </source>
</evidence>
<dbReference type="RefSeq" id="WP_205306398.1">
    <property type="nucleotide sequence ID" value="NZ_BAAAVF010000023.1"/>
</dbReference>
<dbReference type="PIRSF" id="PIRSF017184">
    <property type="entry name" value="Nnr"/>
    <property type="match status" value="1"/>
</dbReference>